<dbReference type="OrthoDB" id="9796766at2"/>
<evidence type="ECO:0008006" key="4">
    <source>
        <dbReference type="Google" id="ProtNLM"/>
    </source>
</evidence>
<proteinExistence type="predicted"/>
<accession>A0A3E1KBY4</accession>
<dbReference type="InterPro" id="IPR051961">
    <property type="entry name" value="Fungal_Metabolite_Diox"/>
</dbReference>
<dbReference type="Gene3D" id="2.60.120.620">
    <property type="entry name" value="q2cbj1_9rhob like domain"/>
    <property type="match status" value="1"/>
</dbReference>
<reference evidence="2 3" key="1">
    <citation type="submission" date="2018-08" db="EMBL/GenBank/DDBJ databases">
        <title>Wenzhouxiangella salilacus sp. nov., a novel bacterium isolated from a saline lake in Xinjiang Province, China.</title>
        <authorList>
            <person name="Han S."/>
        </authorList>
    </citation>
    <scope>NUCLEOTIDE SEQUENCE [LARGE SCALE GENOMIC DNA]</scope>
    <source>
        <strain evidence="2 3">XDB06</strain>
    </source>
</reference>
<dbReference type="AlphaFoldDB" id="A0A3E1KBY4"/>
<dbReference type="PANTHER" id="PTHR37563:SF2">
    <property type="entry name" value="PHYTANOYL-COA DIOXYGENASE FAMILY PROTEIN (AFU_ORTHOLOGUE AFUA_2G03330)"/>
    <property type="match status" value="1"/>
</dbReference>
<evidence type="ECO:0000256" key="1">
    <source>
        <dbReference type="SAM" id="MobiDB-lite"/>
    </source>
</evidence>
<protein>
    <recommendedName>
        <fullName evidence="4">Phytanoyl-CoA dioxygenase</fullName>
    </recommendedName>
</protein>
<organism evidence="2 3">
    <name type="scientific">Wenzhouxiangella sediminis</name>
    <dbReference type="NCBI Taxonomy" id="1792836"/>
    <lineage>
        <taxon>Bacteria</taxon>
        <taxon>Pseudomonadati</taxon>
        <taxon>Pseudomonadota</taxon>
        <taxon>Gammaproteobacteria</taxon>
        <taxon>Chromatiales</taxon>
        <taxon>Wenzhouxiangellaceae</taxon>
        <taxon>Wenzhouxiangella</taxon>
    </lineage>
</organism>
<evidence type="ECO:0000313" key="3">
    <source>
        <dbReference type="Proteomes" id="UP000260351"/>
    </source>
</evidence>
<dbReference type="Pfam" id="PF05721">
    <property type="entry name" value="PhyH"/>
    <property type="match status" value="1"/>
</dbReference>
<sequence>MGPVRRLGHTRRSSPMPDPGPFSLAHNSRSSRSDESSAFVPLGDSSEFQVTAEFDGGTGLSEECADTIRECLDRSGFVIVDGLLTRREADAGQGLIDQTVNDPKRHMSQFASETDNRYRRRNFCSLPSTPESLRFVSTLCRRLEPVISEYCGRSRPLLEITTLTSHQGSSHQYIHRDPDCVLSMLVAVDDIAPEQGGTLFVPGTHKYGGANIRMDGRAFEFMELYRIACNFRILAYNLKALLRMRRCGHPNLEPGEFRDRVFSRQQDDHQPNLLRFVTGKTYQFRVGMLGPRNLWKLFRYRKLLSESFRMVRTAPRKGSVILFRSDLMHAGGDNRSERPRNLLSLSIGRDVVNPDQWDLSYSPDPTLRANPQTYGDLLKEMDSPVPVGSAREANR</sequence>
<dbReference type="PANTHER" id="PTHR37563">
    <property type="entry name" value="PHYTANOYL-COA DIOXYGENASE FAMILY PROTEIN (AFU_ORTHOLOGUE AFUA_2G03330)"/>
    <property type="match status" value="1"/>
</dbReference>
<dbReference type="EMBL" id="QUZK01000018">
    <property type="protein sequence ID" value="RFF31565.1"/>
    <property type="molecule type" value="Genomic_DNA"/>
</dbReference>
<dbReference type="InterPro" id="IPR008775">
    <property type="entry name" value="Phytyl_CoA_dOase-like"/>
</dbReference>
<comment type="caution">
    <text evidence="2">The sequence shown here is derived from an EMBL/GenBank/DDBJ whole genome shotgun (WGS) entry which is preliminary data.</text>
</comment>
<evidence type="ECO:0000313" key="2">
    <source>
        <dbReference type="EMBL" id="RFF31565.1"/>
    </source>
</evidence>
<name>A0A3E1KBY4_9GAMM</name>
<gene>
    <name evidence="2" type="ORF">DZC52_04180</name>
</gene>
<dbReference type="SUPFAM" id="SSF51197">
    <property type="entry name" value="Clavaminate synthase-like"/>
    <property type="match status" value="2"/>
</dbReference>
<feature type="region of interest" description="Disordered" evidence="1">
    <location>
        <begin position="1"/>
        <end position="42"/>
    </location>
</feature>
<dbReference type="GO" id="GO:0016706">
    <property type="term" value="F:2-oxoglutarate-dependent dioxygenase activity"/>
    <property type="evidence" value="ECO:0007669"/>
    <property type="project" value="UniProtKB-ARBA"/>
</dbReference>
<dbReference type="Proteomes" id="UP000260351">
    <property type="component" value="Unassembled WGS sequence"/>
</dbReference>
<feature type="compositionally biased region" description="Basic residues" evidence="1">
    <location>
        <begin position="1"/>
        <end position="12"/>
    </location>
</feature>
<keyword evidence="3" id="KW-1185">Reference proteome</keyword>